<dbReference type="InterPro" id="IPR003961">
    <property type="entry name" value="FN3_dom"/>
</dbReference>
<dbReference type="PROSITE" id="PS51257">
    <property type="entry name" value="PROKAR_LIPOPROTEIN"/>
    <property type="match status" value="1"/>
</dbReference>
<dbReference type="Pfam" id="PF17161">
    <property type="entry name" value="DUF5123"/>
    <property type="match status" value="1"/>
</dbReference>
<protein>
    <submittedName>
        <fullName evidence="2">DUF5123 domain-containing protein</fullName>
    </submittedName>
</protein>
<gene>
    <name evidence="2" type="ORF">EM308_09770</name>
</gene>
<proteinExistence type="predicted"/>
<dbReference type="Gene3D" id="2.60.40.10">
    <property type="entry name" value="Immunoglobulins"/>
    <property type="match status" value="1"/>
</dbReference>
<dbReference type="Pfam" id="PF16318">
    <property type="entry name" value="DUF4957"/>
    <property type="match status" value="1"/>
</dbReference>
<feature type="domain" description="Fibronectin type-III" evidence="1">
    <location>
        <begin position="43"/>
        <end position="133"/>
    </location>
</feature>
<sequence>MYMNIKYILKGLIAILLLSLTFSSCETFNEPLLDGIGNTREFSPIDLKAFVRNKTSVELNWTVKEGVNSYVVEFSEDPNFGTIYKSVEVTAAQLPVTVQLQGETTYSIRVKAKTSGLDDSKWSVTTATTQPEQIFLPIVPGDIQAKQATLRWIPNSDVTQIVLTPGNITRVITAAEKTSGIAIVTGLTAETAYTATLYNGTKKRGVQTFTTAVDIGNGILVKPTDDLLQVINNAAPGAALYLEPGDYTAQSGTITLAKTLTLRGLRSYDKPKVKLNFTLNSGVANFSLIDLDLTGSGVTNASVITVSTAATITDILISNCYIHDYTRSMFANTAGAARINSLTIDNCIVKNVNTNAGAEFIDVRTAYVKSVVLQNSTFDTCSDSREFIRLDQSSGLSGTGLTSSVLISSCTLYKVSTTVSGKRLLYVRFANNSSTVKNTLITDMPLGIYSNQNGTATPTTPPTFSNNNYFNAPLLYATGTAANTIDASGTYGILDPKFANATNGDFTITNQALKDKNVGDPRWIK</sequence>
<dbReference type="InterPro" id="IPR032530">
    <property type="entry name" value="DUF4957"/>
</dbReference>
<name>A0AAC9I3Q8_9FLAO</name>
<dbReference type="InterPro" id="IPR012334">
    <property type="entry name" value="Pectin_lyas_fold"/>
</dbReference>
<accession>A0AAC9I3Q8</accession>
<reference evidence="2 3" key="1">
    <citation type="submission" date="2016-10" db="EMBL/GenBank/DDBJ databases">
        <title>Flavobacterium gilvum sp. nov., isolated from stream water.</title>
        <authorList>
            <person name="Shin S.-K."/>
            <person name="Cho Y.-J."/>
            <person name="Yi H."/>
        </authorList>
    </citation>
    <scope>NUCLEOTIDE SEQUENCE [LARGE SCALE GENOMIC DNA]</scope>
    <source>
        <strain evidence="2 3">EM1308</strain>
    </source>
</reference>
<dbReference type="InterPro" id="IPR013783">
    <property type="entry name" value="Ig-like_fold"/>
</dbReference>
<dbReference type="SMART" id="SM00060">
    <property type="entry name" value="FN3"/>
    <property type="match status" value="2"/>
</dbReference>
<evidence type="ECO:0000313" key="3">
    <source>
        <dbReference type="Proteomes" id="UP000175968"/>
    </source>
</evidence>
<dbReference type="Gene3D" id="2.160.20.10">
    <property type="entry name" value="Single-stranded right-handed beta-helix, Pectin lyase-like"/>
    <property type="match status" value="1"/>
</dbReference>
<dbReference type="InterPro" id="IPR011050">
    <property type="entry name" value="Pectin_lyase_fold/virulence"/>
</dbReference>
<dbReference type="InterPro" id="IPR036116">
    <property type="entry name" value="FN3_sf"/>
</dbReference>
<evidence type="ECO:0000313" key="2">
    <source>
        <dbReference type="EMBL" id="AOW09769.1"/>
    </source>
</evidence>
<dbReference type="CDD" id="cd00063">
    <property type="entry name" value="FN3"/>
    <property type="match status" value="1"/>
</dbReference>
<dbReference type="SUPFAM" id="SSF49265">
    <property type="entry name" value="Fibronectin type III"/>
    <property type="match status" value="1"/>
</dbReference>
<dbReference type="KEGG" id="fgl:EM308_09770"/>
<dbReference type="AlphaFoldDB" id="A0AAC9I3Q8"/>
<keyword evidence="3" id="KW-1185">Reference proteome</keyword>
<organism evidence="2 3">
    <name type="scientific">Flavobacterium gilvum</name>
    <dbReference type="NCBI Taxonomy" id="1492737"/>
    <lineage>
        <taxon>Bacteria</taxon>
        <taxon>Pseudomonadati</taxon>
        <taxon>Bacteroidota</taxon>
        <taxon>Flavobacteriia</taxon>
        <taxon>Flavobacteriales</taxon>
        <taxon>Flavobacteriaceae</taxon>
        <taxon>Flavobacterium</taxon>
    </lineage>
</organism>
<dbReference type="PROSITE" id="PS50853">
    <property type="entry name" value="FN3"/>
    <property type="match status" value="1"/>
</dbReference>
<dbReference type="EMBL" id="CP017479">
    <property type="protein sequence ID" value="AOW09769.1"/>
    <property type="molecule type" value="Genomic_DNA"/>
</dbReference>
<dbReference type="SUPFAM" id="SSF51126">
    <property type="entry name" value="Pectin lyase-like"/>
    <property type="match status" value="1"/>
</dbReference>
<dbReference type="InterPro" id="IPR033427">
    <property type="entry name" value="DUF5123"/>
</dbReference>
<evidence type="ECO:0000259" key="1">
    <source>
        <dbReference type="PROSITE" id="PS50853"/>
    </source>
</evidence>
<dbReference type="Proteomes" id="UP000175968">
    <property type="component" value="Chromosome"/>
</dbReference>